<keyword evidence="13" id="KW-1185">Reference proteome</keyword>
<keyword evidence="2 8" id="KW-0240">DNA-directed RNA polymerase</keyword>
<feature type="binding site" evidence="9">
    <location>
        <position position="13"/>
    </location>
    <ligand>
        <name>Zn(2+)</name>
        <dbReference type="ChEBI" id="CHEBI:29105"/>
        <label>1</label>
    </ligand>
</feature>
<evidence type="ECO:0000256" key="10">
    <source>
        <dbReference type="PIRSR" id="PIRSR005586-2"/>
    </source>
</evidence>
<evidence type="ECO:0000313" key="12">
    <source>
        <dbReference type="EMBL" id="KEZ40492.1"/>
    </source>
</evidence>
<feature type="binding site" evidence="9">
    <location>
        <position position="10"/>
    </location>
    <ligand>
        <name>Zn(2+)</name>
        <dbReference type="ChEBI" id="CHEBI:29105"/>
        <label>1</label>
    </ligand>
</feature>
<dbReference type="EMBL" id="JOWA01000121">
    <property type="protein sequence ID" value="KEZ40492.1"/>
    <property type="molecule type" value="Genomic_DNA"/>
</dbReference>
<proteinExistence type="inferred from homology"/>
<dbReference type="InterPro" id="IPR034004">
    <property type="entry name" value="Zn_ribbon_RPA12_C"/>
</dbReference>
<dbReference type="HOGENOM" id="CLU_093932_1_1_1"/>
<sequence length="122" mass="13473">MSAIGGIVFCVGCGNLLPESMGSKKNILKCECCGLESKDIAQIKTESSTTPNDFPSQLRQKLHTSIQAVERHKVDTMAKTEEKCPKCGAREVRYTTLQLRSADEGSTVLFFCDCGHKWNQDN</sequence>
<evidence type="ECO:0000313" key="13">
    <source>
        <dbReference type="Proteomes" id="UP000028545"/>
    </source>
</evidence>
<dbReference type="KEGG" id="sapo:SAPIO_CDS8381"/>
<dbReference type="SUPFAM" id="SSF57783">
    <property type="entry name" value="Zinc beta-ribbon"/>
    <property type="match status" value="1"/>
</dbReference>
<dbReference type="SMART" id="SM00440">
    <property type="entry name" value="ZnF_C2C2"/>
    <property type="match status" value="1"/>
</dbReference>
<evidence type="ECO:0000256" key="1">
    <source>
        <dbReference type="ARBA" id="ARBA00004604"/>
    </source>
</evidence>
<evidence type="ECO:0000256" key="5">
    <source>
        <dbReference type="ARBA" id="ARBA00022833"/>
    </source>
</evidence>
<evidence type="ECO:0000256" key="4">
    <source>
        <dbReference type="ARBA" id="ARBA00022771"/>
    </source>
</evidence>
<dbReference type="PANTHER" id="PTHR11239:SF14">
    <property type="entry name" value="DNA-DIRECTED RNA POLYMERASE I SUBUNIT RPA12"/>
    <property type="match status" value="1"/>
</dbReference>
<evidence type="ECO:0000256" key="6">
    <source>
        <dbReference type="ARBA" id="ARBA00023163"/>
    </source>
</evidence>
<evidence type="ECO:0000256" key="9">
    <source>
        <dbReference type="PIRSR" id="PIRSR005586-1"/>
    </source>
</evidence>
<dbReference type="Proteomes" id="UP000028545">
    <property type="component" value="Unassembled WGS sequence"/>
</dbReference>
<keyword evidence="6 8" id="KW-0804">Transcription</keyword>
<dbReference type="OMA" id="EMQYHTL"/>
<feature type="binding site" evidence="9">
    <location>
        <position position="87"/>
    </location>
    <ligand>
        <name>Zn(2+)</name>
        <dbReference type="ChEBI" id="CHEBI:29105"/>
        <label>2</label>
    </ligand>
</feature>
<evidence type="ECO:0000256" key="8">
    <source>
        <dbReference type="PIRNR" id="PIRNR005586"/>
    </source>
</evidence>
<keyword evidence="7 8" id="KW-0539">Nucleus</keyword>
<dbReference type="Pfam" id="PF01096">
    <property type="entry name" value="Zn_ribbon_TFIIS"/>
    <property type="match status" value="1"/>
</dbReference>
<feature type="binding site" evidence="9">
    <location>
        <position position="30"/>
    </location>
    <ligand>
        <name>Zn(2+)</name>
        <dbReference type="ChEBI" id="CHEBI:29105"/>
        <label>1</label>
    </ligand>
</feature>
<evidence type="ECO:0000256" key="2">
    <source>
        <dbReference type="ARBA" id="ARBA00022478"/>
    </source>
</evidence>
<gene>
    <name evidence="12" type="ORF">SAPIO_CDS8381</name>
</gene>
<dbReference type="CDD" id="cd10507">
    <property type="entry name" value="Zn-ribbon_RPA12"/>
    <property type="match status" value="1"/>
</dbReference>
<keyword evidence="5 9" id="KW-0862">Zinc</keyword>
<feature type="binding site" evidence="9">
    <location>
        <position position="112"/>
    </location>
    <ligand>
        <name>Zn(2+)</name>
        <dbReference type="ChEBI" id="CHEBI:29105"/>
        <label>2</label>
    </ligand>
</feature>
<comment type="subcellular location">
    <subcellularLocation>
        <location evidence="1">Nucleus</location>
        <location evidence="1">Nucleolus</location>
    </subcellularLocation>
</comment>
<dbReference type="InterPro" id="IPR019761">
    <property type="entry name" value="DNA-dir_RNA_pol-M_15_CS"/>
</dbReference>
<dbReference type="PIRSF" id="PIRSF005586">
    <property type="entry name" value="RNApol_RpoM"/>
    <property type="match status" value="1"/>
</dbReference>
<feature type="binding site" evidence="9">
    <location>
        <position position="33"/>
    </location>
    <ligand>
        <name>Zn(2+)</name>
        <dbReference type="ChEBI" id="CHEBI:29105"/>
        <label>1</label>
    </ligand>
</feature>
<dbReference type="PANTHER" id="PTHR11239">
    <property type="entry name" value="DNA-DIRECTED RNA POLYMERASE"/>
    <property type="match status" value="1"/>
</dbReference>
<dbReference type="GeneID" id="27727453"/>
<dbReference type="GO" id="GO:0005736">
    <property type="term" value="C:RNA polymerase I complex"/>
    <property type="evidence" value="ECO:0007669"/>
    <property type="project" value="TreeGrafter"/>
</dbReference>
<evidence type="ECO:0000259" key="11">
    <source>
        <dbReference type="PROSITE" id="PS51133"/>
    </source>
</evidence>
<feature type="domain" description="TFIIS-type" evidence="11">
    <location>
        <begin position="80"/>
        <end position="119"/>
    </location>
</feature>
<feature type="zinc finger region" description="C4-type" evidence="10">
    <location>
        <begin position="10"/>
        <end position="33"/>
    </location>
</feature>
<protein>
    <recommendedName>
        <fullName evidence="8">DNA-directed RNA polymerase subunit</fullName>
    </recommendedName>
</protein>
<dbReference type="RefSeq" id="XP_016640291.1">
    <property type="nucleotide sequence ID" value="XM_016790028.1"/>
</dbReference>
<feature type="binding site" evidence="9">
    <location>
        <position position="114"/>
    </location>
    <ligand>
        <name>Zn(2+)</name>
        <dbReference type="ChEBI" id="CHEBI:29105"/>
        <label>2</label>
    </ligand>
</feature>
<evidence type="ECO:0000256" key="7">
    <source>
        <dbReference type="ARBA" id="ARBA00023242"/>
    </source>
</evidence>
<organism evidence="12 13">
    <name type="scientific">Pseudallescheria apiosperma</name>
    <name type="common">Scedosporium apiospermum</name>
    <dbReference type="NCBI Taxonomy" id="563466"/>
    <lineage>
        <taxon>Eukaryota</taxon>
        <taxon>Fungi</taxon>
        <taxon>Dikarya</taxon>
        <taxon>Ascomycota</taxon>
        <taxon>Pezizomycotina</taxon>
        <taxon>Sordariomycetes</taxon>
        <taxon>Hypocreomycetidae</taxon>
        <taxon>Microascales</taxon>
        <taxon>Microascaceae</taxon>
        <taxon>Scedosporium</taxon>
    </lineage>
</organism>
<dbReference type="PROSITE" id="PS01030">
    <property type="entry name" value="RNA_POL_M_15KD"/>
    <property type="match status" value="1"/>
</dbReference>
<dbReference type="GO" id="GO:0003899">
    <property type="term" value="F:DNA-directed RNA polymerase activity"/>
    <property type="evidence" value="ECO:0007669"/>
    <property type="project" value="InterPro"/>
</dbReference>
<keyword evidence="3 9" id="KW-0479">Metal-binding</keyword>
<keyword evidence="4 10" id="KW-0863">Zinc-finger</keyword>
<dbReference type="GO" id="GO:0003676">
    <property type="term" value="F:nucleic acid binding"/>
    <property type="evidence" value="ECO:0007669"/>
    <property type="project" value="InterPro"/>
</dbReference>
<comment type="similarity">
    <text evidence="8">Belongs to the archaeal rpoM/eukaryotic RPA12/RPB9/RPC11 RNA polymerase family.</text>
</comment>
<name>A0A084FZI0_PSEDA</name>
<accession>A0A084FZI0</accession>
<dbReference type="OrthoDB" id="10056816at2759"/>
<dbReference type="PROSITE" id="PS51133">
    <property type="entry name" value="ZF_TFIIS_2"/>
    <property type="match status" value="1"/>
</dbReference>
<comment type="caution">
    <text evidence="12">The sequence shown here is derived from an EMBL/GenBank/DDBJ whole genome shotgun (WGS) entry which is preliminary data.</text>
</comment>
<dbReference type="Gene3D" id="2.20.25.10">
    <property type="match status" value="1"/>
</dbReference>
<dbReference type="InterPro" id="IPR001222">
    <property type="entry name" value="Znf_TFIIS"/>
</dbReference>
<dbReference type="VEuPathDB" id="FungiDB:SAPIO_CDS8381"/>
<dbReference type="GO" id="GO:0008270">
    <property type="term" value="F:zinc ion binding"/>
    <property type="evidence" value="ECO:0007669"/>
    <property type="project" value="UniProtKB-KW"/>
</dbReference>
<comment type="function">
    <text evidence="8">DNA-dependent RNA polymerase catalyzes the transcription of DNA into RNA using the four ribonucleoside triphosphates as substrates.</text>
</comment>
<dbReference type="GO" id="GO:0006363">
    <property type="term" value="P:termination of RNA polymerase I transcription"/>
    <property type="evidence" value="ECO:0007669"/>
    <property type="project" value="TreeGrafter"/>
</dbReference>
<evidence type="ECO:0000256" key="3">
    <source>
        <dbReference type="ARBA" id="ARBA00022723"/>
    </source>
</evidence>
<reference evidence="12 13" key="1">
    <citation type="journal article" date="2014" name="Genome Announc.">
        <title>Draft genome sequence of the pathogenic fungus Scedosporium apiospermum.</title>
        <authorList>
            <person name="Vandeputte P."/>
            <person name="Ghamrawi S."/>
            <person name="Rechenmann M."/>
            <person name="Iltis A."/>
            <person name="Giraud S."/>
            <person name="Fleury M."/>
            <person name="Thornton C."/>
            <person name="Delhaes L."/>
            <person name="Meyer W."/>
            <person name="Papon N."/>
            <person name="Bouchara J.P."/>
        </authorList>
    </citation>
    <scope>NUCLEOTIDE SEQUENCE [LARGE SCALE GENOMIC DNA]</scope>
    <source>
        <strain evidence="12 13">IHEM 14462</strain>
    </source>
</reference>
<dbReference type="InterPro" id="IPR012164">
    <property type="entry name" value="Rpa12/Rpb9/Rpc10/TFS"/>
</dbReference>
<dbReference type="AlphaFoldDB" id="A0A084FZI0"/>
<feature type="binding site" evidence="9">
    <location>
        <position position="84"/>
    </location>
    <ligand>
        <name>Zn(2+)</name>
        <dbReference type="ChEBI" id="CHEBI:29105"/>
        <label>2</label>
    </ligand>
</feature>